<evidence type="ECO:0000313" key="3">
    <source>
        <dbReference type="EMBL" id="SDN98414.1"/>
    </source>
</evidence>
<keyword evidence="4" id="KW-1185">Reference proteome</keyword>
<keyword evidence="2" id="KW-0472">Membrane</keyword>
<dbReference type="EMBL" id="FNIZ01000002">
    <property type="protein sequence ID" value="SDN98414.1"/>
    <property type="molecule type" value="Genomic_DNA"/>
</dbReference>
<evidence type="ECO:0000256" key="2">
    <source>
        <dbReference type="SAM" id="Phobius"/>
    </source>
</evidence>
<feature type="transmembrane region" description="Helical" evidence="2">
    <location>
        <begin position="39"/>
        <end position="63"/>
    </location>
</feature>
<dbReference type="Proteomes" id="UP000198860">
    <property type="component" value="Unassembled WGS sequence"/>
</dbReference>
<gene>
    <name evidence="3" type="ORF">SAMN05421677_102121</name>
</gene>
<feature type="region of interest" description="Disordered" evidence="1">
    <location>
        <begin position="1"/>
        <end position="27"/>
    </location>
</feature>
<evidence type="ECO:0000256" key="1">
    <source>
        <dbReference type="SAM" id="MobiDB-lite"/>
    </source>
</evidence>
<reference evidence="4" key="1">
    <citation type="submission" date="2016-10" db="EMBL/GenBank/DDBJ databases">
        <authorList>
            <person name="Varghese N."/>
            <person name="Submissions S."/>
        </authorList>
    </citation>
    <scope>NUCLEOTIDE SEQUENCE [LARGE SCALE GENOMIC DNA]</scope>
    <source>
        <strain evidence="4">CGMCC 1.3703</strain>
    </source>
</reference>
<evidence type="ECO:0000313" key="4">
    <source>
        <dbReference type="Proteomes" id="UP000198860"/>
    </source>
</evidence>
<name>A0A1H0FUZ1_HALAD</name>
<sequence>MNGAKGKKRLTWSTLNNGRRTKEGSSEVESAGSFIIGDMIAQLLFFVLLIGVIIGTVSIIISVKRKKSQLDRVEAKVDRILEREKR</sequence>
<dbReference type="AlphaFoldDB" id="A0A1H0FUZ1"/>
<organism evidence="3 4">
    <name type="scientific">Halobacillus aidingensis</name>
    <dbReference type="NCBI Taxonomy" id="240303"/>
    <lineage>
        <taxon>Bacteria</taxon>
        <taxon>Bacillati</taxon>
        <taxon>Bacillota</taxon>
        <taxon>Bacilli</taxon>
        <taxon>Bacillales</taxon>
        <taxon>Bacillaceae</taxon>
        <taxon>Halobacillus</taxon>
    </lineage>
</organism>
<keyword evidence="2" id="KW-1133">Transmembrane helix</keyword>
<protein>
    <submittedName>
        <fullName evidence="3">Uncharacterized protein</fullName>
    </submittedName>
</protein>
<accession>A0A1H0FUZ1</accession>
<keyword evidence="2" id="KW-0812">Transmembrane</keyword>
<dbReference type="STRING" id="240303.SAMN05421677_102121"/>
<proteinExistence type="predicted"/>
<feature type="compositionally biased region" description="Basic residues" evidence="1">
    <location>
        <begin position="1"/>
        <end position="10"/>
    </location>
</feature>